<reference evidence="2" key="2">
    <citation type="journal article" date="2022" name="Res Sq">
        <title>Comparative Genomics Reveals Insights into the Divergent Evolution of Astigmatic Mites and Household Pest Adaptations.</title>
        <authorList>
            <person name="Xiong Q."/>
            <person name="Wan A.T.-Y."/>
            <person name="Liu X.-Y."/>
            <person name="Fung C.S.-H."/>
            <person name="Xiao X."/>
            <person name="Malainual N."/>
            <person name="Hou J."/>
            <person name="Wang L."/>
            <person name="Wang M."/>
            <person name="Yang K."/>
            <person name="Cui Y."/>
            <person name="Leung E."/>
            <person name="Nong W."/>
            <person name="Shin S.-K."/>
            <person name="Au S."/>
            <person name="Jeong K.Y."/>
            <person name="Chew F.T."/>
            <person name="Hui J."/>
            <person name="Leung T.F."/>
            <person name="Tungtrongchitr A."/>
            <person name="Zhong N."/>
            <person name="Liu Z."/>
            <person name="Tsui S."/>
        </authorList>
    </citation>
    <scope>NUCLEOTIDE SEQUENCE</scope>
    <source>
        <strain evidence="2">Derf</strain>
        <tissue evidence="2">Whole organism</tissue>
    </source>
</reference>
<dbReference type="AlphaFoldDB" id="A0A922HW22"/>
<evidence type="ECO:0000313" key="3">
    <source>
        <dbReference type="Proteomes" id="UP000790347"/>
    </source>
</evidence>
<name>A0A922HW22_DERFA</name>
<feature type="non-terminal residue" evidence="2">
    <location>
        <position position="1"/>
    </location>
</feature>
<dbReference type="Proteomes" id="UP000790347">
    <property type="component" value="Unassembled WGS sequence"/>
</dbReference>
<feature type="compositionally biased region" description="Polar residues" evidence="1">
    <location>
        <begin position="1"/>
        <end position="27"/>
    </location>
</feature>
<organism evidence="2 3">
    <name type="scientific">Dermatophagoides farinae</name>
    <name type="common">American house dust mite</name>
    <dbReference type="NCBI Taxonomy" id="6954"/>
    <lineage>
        <taxon>Eukaryota</taxon>
        <taxon>Metazoa</taxon>
        <taxon>Ecdysozoa</taxon>
        <taxon>Arthropoda</taxon>
        <taxon>Chelicerata</taxon>
        <taxon>Arachnida</taxon>
        <taxon>Acari</taxon>
        <taxon>Acariformes</taxon>
        <taxon>Sarcoptiformes</taxon>
        <taxon>Astigmata</taxon>
        <taxon>Psoroptidia</taxon>
        <taxon>Analgoidea</taxon>
        <taxon>Pyroglyphidae</taxon>
        <taxon>Dermatophagoidinae</taxon>
        <taxon>Dermatophagoides</taxon>
    </lineage>
</organism>
<comment type="caution">
    <text evidence="2">The sequence shown here is derived from an EMBL/GenBank/DDBJ whole genome shotgun (WGS) entry which is preliminary data.</text>
</comment>
<accession>A0A922HW22</accession>
<evidence type="ECO:0000313" key="2">
    <source>
        <dbReference type="EMBL" id="KAH9510508.1"/>
    </source>
</evidence>
<protein>
    <submittedName>
        <fullName evidence="2">Uncharacterized protein</fullName>
    </submittedName>
</protein>
<proteinExistence type="predicted"/>
<sequence>MIKPQTDINVQQMDNFGPQTQKTSSLSKIDIDNDNEKVQCEYTEHHQLINEL</sequence>
<reference evidence="2" key="1">
    <citation type="submission" date="2013-05" db="EMBL/GenBank/DDBJ databases">
        <authorList>
            <person name="Yim A.K.Y."/>
            <person name="Chan T.F."/>
            <person name="Ji K.M."/>
            <person name="Liu X.Y."/>
            <person name="Zhou J.W."/>
            <person name="Li R.Q."/>
            <person name="Yang K.Y."/>
            <person name="Li J."/>
            <person name="Li M."/>
            <person name="Law P.T.W."/>
            <person name="Wu Y.L."/>
            <person name="Cai Z.L."/>
            <person name="Qin H."/>
            <person name="Bao Y."/>
            <person name="Leung R.K.K."/>
            <person name="Ng P.K.S."/>
            <person name="Zou J."/>
            <person name="Zhong X.J."/>
            <person name="Ran P.X."/>
            <person name="Zhong N.S."/>
            <person name="Liu Z.G."/>
            <person name="Tsui S.K.W."/>
        </authorList>
    </citation>
    <scope>NUCLEOTIDE SEQUENCE</scope>
    <source>
        <strain evidence="2">Derf</strain>
        <tissue evidence="2">Whole organism</tissue>
    </source>
</reference>
<keyword evidence="3" id="KW-1185">Reference proteome</keyword>
<gene>
    <name evidence="2" type="ORF">DERF_009029</name>
</gene>
<feature type="region of interest" description="Disordered" evidence="1">
    <location>
        <begin position="1"/>
        <end position="30"/>
    </location>
</feature>
<dbReference type="EMBL" id="ASGP02000004">
    <property type="protein sequence ID" value="KAH9510508.1"/>
    <property type="molecule type" value="Genomic_DNA"/>
</dbReference>
<evidence type="ECO:0000256" key="1">
    <source>
        <dbReference type="SAM" id="MobiDB-lite"/>
    </source>
</evidence>